<evidence type="ECO:0000313" key="1">
    <source>
        <dbReference type="EMBL" id="OHA98616.1"/>
    </source>
</evidence>
<name>A0A1G2TMS1_9BACT</name>
<comment type="caution">
    <text evidence="1">The sequence shown here is derived from an EMBL/GenBank/DDBJ whole genome shotgun (WGS) entry which is preliminary data.</text>
</comment>
<protein>
    <submittedName>
        <fullName evidence="1">Uncharacterized protein</fullName>
    </submittedName>
</protein>
<sequence>MSLEERESLETIASQLGKELVGVIPGVWGTSLTARPVKEPELKLKVICTEEAKQKVLQKYGDDSYRGHKLYFQISEQGPRFA</sequence>
<reference evidence="1 2" key="1">
    <citation type="journal article" date="2016" name="Nat. Commun.">
        <title>Thousands of microbial genomes shed light on interconnected biogeochemical processes in an aquifer system.</title>
        <authorList>
            <person name="Anantharaman K."/>
            <person name="Brown C.T."/>
            <person name="Hug L.A."/>
            <person name="Sharon I."/>
            <person name="Castelle C.J."/>
            <person name="Probst A.J."/>
            <person name="Thomas B.C."/>
            <person name="Singh A."/>
            <person name="Wilkins M.J."/>
            <person name="Karaoz U."/>
            <person name="Brodie E.L."/>
            <person name="Williams K.H."/>
            <person name="Hubbard S.S."/>
            <person name="Banfield J.F."/>
        </authorList>
    </citation>
    <scope>NUCLEOTIDE SEQUENCE [LARGE SCALE GENOMIC DNA]</scope>
</reference>
<accession>A0A1G2TMS1</accession>
<dbReference type="EMBL" id="MHVU01000022">
    <property type="protein sequence ID" value="OHA98616.1"/>
    <property type="molecule type" value="Genomic_DNA"/>
</dbReference>
<evidence type="ECO:0000313" key="2">
    <source>
        <dbReference type="Proteomes" id="UP000178530"/>
    </source>
</evidence>
<proteinExistence type="predicted"/>
<dbReference type="AlphaFoldDB" id="A0A1G2TMS1"/>
<dbReference type="Proteomes" id="UP000178530">
    <property type="component" value="Unassembled WGS sequence"/>
</dbReference>
<gene>
    <name evidence="1" type="ORF">A3E32_03715</name>
</gene>
<organism evidence="1 2">
    <name type="scientific">Candidatus Zambryskibacteria bacterium RIFCSPHIGHO2_12_FULL_38_37</name>
    <dbReference type="NCBI Taxonomy" id="1802751"/>
    <lineage>
        <taxon>Bacteria</taxon>
        <taxon>Candidatus Zambryskiibacteriota</taxon>
    </lineage>
</organism>